<dbReference type="AlphaFoldDB" id="D6WZ45"/>
<reference evidence="1 2" key="1">
    <citation type="journal article" date="2008" name="Nature">
        <title>The genome of the model beetle and pest Tribolium castaneum.</title>
        <authorList>
            <consortium name="Tribolium Genome Sequencing Consortium"/>
            <person name="Richards S."/>
            <person name="Gibbs R.A."/>
            <person name="Weinstock G.M."/>
            <person name="Brown S.J."/>
            <person name="Denell R."/>
            <person name="Beeman R.W."/>
            <person name="Gibbs R."/>
            <person name="Beeman R.W."/>
            <person name="Brown S.J."/>
            <person name="Bucher G."/>
            <person name="Friedrich M."/>
            <person name="Grimmelikhuijzen C.J."/>
            <person name="Klingler M."/>
            <person name="Lorenzen M."/>
            <person name="Richards S."/>
            <person name="Roth S."/>
            <person name="Schroder R."/>
            <person name="Tautz D."/>
            <person name="Zdobnov E.M."/>
            <person name="Muzny D."/>
            <person name="Gibbs R.A."/>
            <person name="Weinstock G.M."/>
            <person name="Attaway T."/>
            <person name="Bell S."/>
            <person name="Buhay C.J."/>
            <person name="Chandrabose M.N."/>
            <person name="Chavez D."/>
            <person name="Clerk-Blankenburg K.P."/>
            <person name="Cree A."/>
            <person name="Dao M."/>
            <person name="Davis C."/>
            <person name="Chacko J."/>
            <person name="Dinh H."/>
            <person name="Dugan-Rocha S."/>
            <person name="Fowler G."/>
            <person name="Garner T.T."/>
            <person name="Garnes J."/>
            <person name="Gnirke A."/>
            <person name="Hawes A."/>
            <person name="Hernandez J."/>
            <person name="Hines S."/>
            <person name="Holder M."/>
            <person name="Hume J."/>
            <person name="Jhangiani S.N."/>
            <person name="Joshi V."/>
            <person name="Khan Z.M."/>
            <person name="Jackson L."/>
            <person name="Kovar C."/>
            <person name="Kowis A."/>
            <person name="Lee S."/>
            <person name="Lewis L.R."/>
            <person name="Margolis J."/>
            <person name="Morgan M."/>
            <person name="Nazareth L.V."/>
            <person name="Nguyen N."/>
            <person name="Okwuonu G."/>
            <person name="Parker D."/>
            <person name="Richards S."/>
            <person name="Ruiz S.J."/>
            <person name="Santibanez J."/>
            <person name="Savard J."/>
            <person name="Scherer S.E."/>
            <person name="Schneider B."/>
            <person name="Sodergren E."/>
            <person name="Tautz D."/>
            <person name="Vattahil S."/>
            <person name="Villasana D."/>
            <person name="White C.S."/>
            <person name="Wright R."/>
            <person name="Park Y."/>
            <person name="Beeman R.W."/>
            <person name="Lord J."/>
            <person name="Oppert B."/>
            <person name="Lorenzen M."/>
            <person name="Brown S."/>
            <person name="Wang L."/>
            <person name="Savard J."/>
            <person name="Tautz D."/>
            <person name="Richards S."/>
            <person name="Weinstock G."/>
            <person name="Gibbs R.A."/>
            <person name="Liu Y."/>
            <person name="Worley K."/>
            <person name="Weinstock G."/>
            <person name="Elsik C.G."/>
            <person name="Reese J.T."/>
            <person name="Elhaik E."/>
            <person name="Landan G."/>
            <person name="Graur D."/>
            <person name="Arensburger P."/>
            <person name="Atkinson P."/>
            <person name="Beeman R.W."/>
            <person name="Beidler J."/>
            <person name="Brown S.J."/>
            <person name="Demuth J.P."/>
            <person name="Drury D.W."/>
            <person name="Du Y.Z."/>
            <person name="Fujiwara H."/>
            <person name="Lorenzen M."/>
            <person name="Maselli V."/>
            <person name="Osanai M."/>
            <person name="Park Y."/>
            <person name="Robertson H.M."/>
            <person name="Tu Z."/>
            <person name="Wang J.J."/>
            <person name="Wang S."/>
            <person name="Richards S."/>
            <person name="Song H."/>
            <person name="Zhang L."/>
            <person name="Sodergren E."/>
            <person name="Werner D."/>
            <person name="Stanke M."/>
            <person name="Morgenstern B."/>
            <person name="Solovyev V."/>
            <person name="Kosarev P."/>
            <person name="Brown G."/>
            <person name="Chen H.C."/>
            <person name="Ermolaeva O."/>
            <person name="Hlavina W."/>
            <person name="Kapustin Y."/>
            <person name="Kiryutin B."/>
            <person name="Kitts P."/>
            <person name="Maglott D."/>
            <person name="Pruitt K."/>
            <person name="Sapojnikov V."/>
            <person name="Souvorov A."/>
            <person name="Mackey A.J."/>
            <person name="Waterhouse R.M."/>
            <person name="Wyder S."/>
            <person name="Zdobnov E.M."/>
            <person name="Zdobnov E.M."/>
            <person name="Wyder S."/>
            <person name="Kriventseva E.V."/>
            <person name="Kadowaki T."/>
            <person name="Bork P."/>
            <person name="Aranda M."/>
            <person name="Bao R."/>
            <person name="Beermann A."/>
            <person name="Berns N."/>
            <person name="Bolognesi R."/>
            <person name="Bonneton F."/>
            <person name="Bopp D."/>
            <person name="Brown S.J."/>
            <person name="Bucher G."/>
            <person name="Butts T."/>
            <person name="Chaumot A."/>
            <person name="Denell R.E."/>
            <person name="Ferrier D.E."/>
            <person name="Friedrich M."/>
            <person name="Gordon C.M."/>
            <person name="Jindra M."/>
            <person name="Klingler M."/>
            <person name="Lan Q."/>
            <person name="Lattorff H.M."/>
            <person name="Laudet V."/>
            <person name="von Levetsow C."/>
            <person name="Liu Z."/>
            <person name="Lutz R."/>
            <person name="Lynch J.A."/>
            <person name="da Fonseca R.N."/>
            <person name="Posnien N."/>
            <person name="Reuter R."/>
            <person name="Roth S."/>
            <person name="Savard J."/>
            <person name="Schinko J.B."/>
            <person name="Schmitt C."/>
            <person name="Schoppmeier M."/>
            <person name="Schroder R."/>
            <person name="Shippy T.D."/>
            <person name="Simonnet F."/>
            <person name="Marques-Souza H."/>
            <person name="Tautz D."/>
            <person name="Tomoyasu Y."/>
            <person name="Trauner J."/>
            <person name="Van der Zee M."/>
            <person name="Vervoort M."/>
            <person name="Wittkopp N."/>
            <person name="Wimmer E.A."/>
            <person name="Yang X."/>
            <person name="Jones A.K."/>
            <person name="Sattelle D.B."/>
            <person name="Ebert P.R."/>
            <person name="Nelson D."/>
            <person name="Scott J.G."/>
            <person name="Beeman R.W."/>
            <person name="Muthukrishnan S."/>
            <person name="Kramer K.J."/>
            <person name="Arakane Y."/>
            <person name="Beeman R.W."/>
            <person name="Zhu Q."/>
            <person name="Hogenkamp D."/>
            <person name="Dixit R."/>
            <person name="Oppert B."/>
            <person name="Jiang H."/>
            <person name="Zou Z."/>
            <person name="Marshall J."/>
            <person name="Elpidina E."/>
            <person name="Vinokurov K."/>
            <person name="Oppert C."/>
            <person name="Zou Z."/>
            <person name="Evans J."/>
            <person name="Lu Z."/>
            <person name="Zhao P."/>
            <person name="Sumathipala N."/>
            <person name="Altincicek B."/>
            <person name="Vilcinskas A."/>
            <person name="Williams M."/>
            <person name="Hultmark D."/>
            <person name="Hetru C."/>
            <person name="Jiang H."/>
            <person name="Grimmelikhuijzen C.J."/>
            <person name="Hauser F."/>
            <person name="Cazzamali G."/>
            <person name="Williamson M."/>
            <person name="Park Y."/>
            <person name="Li B."/>
            <person name="Tanaka Y."/>
            <person name="Predel R."/>
            <person name="Neupert S."/>
            <person name="Schachtner J."/>
            <person name="Verleyen P."/>
            <person name="Raible F."/>
            <person name="Bork P."/>
            <person name="Friedrich M."/>
            <person name="Walden K.K."/>
            <person name="Robertson H.M."/>
            <person name="Angeli S."/>
            <person name="Foret S."/>
            <person name="Bucher G."/>
            <person name="Schuetz S."/>
            <person name="Maleszka R."/>
            <person name="Wimmer E.A."/>
            <person name="Beeman R.W."/>
            <person name="Lorenzen M."/>
            <person name="Tomoyasu Y."/>
            <person name="Miller S.C."/>
            <person name="Grossmann D."/>
            <person name="Bucher G."/>
        </authorList>
    </citation>
    <scope>NUCLEOTIDE SEQUENCE [LARGE SCALE GENOMIC DNA]</scope>
    <source>
        <strain evidence="1 2">Georgia GA2</strain>
    </source>
</reference>
<evidence type="ECO:0000313" key="1">
    <source>
        <dbReference type="EMBL" id="EFA10372.1"/>
    </source>
</evidence>
<sequence>MNLNHSAKGGQFEVSQRRTANLRHAFRSEPKLKTRIKSKIAFNLRPGLIRFFDGDTKEADCCGQYVSIWFVCMGLLFDQQTIHEERTMKKKLRSGEYLPTAAK</sequence>
<proteinExistence type="predicted"/>
<protein>
    <submittedName>
        <fullName evidence="1">Uncharacterized protein</fullName>
    </submittedName>
</protein>
<keyword evidence="2" id="KW-1185">Reference proteome</keyword>
<name>D6WZ45_TRICA</name>
<dbReference type="EMBL" id="KQ971372">
    <property type="protein sequence ID" value="EFA10372.1"/>
    <property type="molecule type" value="Genomic_DNA"/>
</dbReference>
<gene>
    <name evidence="1" type="primary">GLEAN_12603</name>
    <name evidence="1" type="ORF">TcasGA2_TC012603</name>
</gene>
<reference evidence="1 2" key="2">
    <citation type="journal article" date="2010" name="Nucleic Acids Res.">
        <title>BeetleBase in 2010: revisions to provide comprehensive genomic information for Tribolium castaneum.</title>
        <authorList>
            <person name="Kim H.S."/>
            <person name="Murphy T."/>
            <person name="Xia J."/>
            <person name="Caragea D."/>
            <person name="Park Y."/>
            <person name="Beeman R.W."/>
            <person name="Lorenzen M.D."/>
            <person name="Butcher S."/>
            <person name="Manak J.R."/>
            <person name="Brown S.J."/>
        </authorList>
    </citation>
    <scope>GENOME REANNOTATION</scope>
    <source>
        <strain evidence="1 2">Georgia GA2</strain>
    </source>
</reference>
<dbReference type="Proteomes" id="UP000007266">
    <property type="component" value="Linkage group 9"/>
</dbReference>
<dbReference type="HOGENOM" id="CLU_2267172_0_0_1"/>
<evidence type="ECO:0000313" key="2">
    <source>
        <dbReference type="Proteomes" id="UP000007266"/>
    </source>
</evidence>
<accession>D6WZ45</accession>
<organism evidence="1 2">
    <name type="scientific">Tribolium castaneum</name>
    <name type="common">Red flour beetle</name>
    <dbReference type="NCBI Taxonomy" id="7070"/>
    <lineage>
        <taxon>Eukaryota</taxon>
        <taxon>Metazoa</taxon>
        <taxon>Ecdysozoa</taxon>
        <taxon>Arthropoda</taxon>
        <taxon>Hexapoda</taxon>
        <taxon>Insecta</taxon>
        <taxon>Pterygota</taxon>
        <taxon>Neoptera</taxon>
        <taxon>Endopterygota</taxon>
        <taxon>Coleoptera</taxon>
        <taxon>Polyphaga</taxon>
        <taxon>Cucujiformia</taxon>
        <taxon>Tenebrionidae</taxon>
        <taxon>Tenebrionidae incertae sedis</taxon>
        <taxon>Tribolium</taxon>
    </lineage>
</organism>
<dbReference type="InParanoid" id="D6WZ45"/>